<dbReference type="GO" id="GO:0008808">
    <property type="term" value="F:cardiolipin synthase activity"/>
    <property type="evidence" value="ECO:0007669"/>
    <property type="project" value="UniProtKB-UniRule"/>
</dbReference>
<dbReference type="SUPFAM" id="SSF56024">
    <property type="entry name" value="Phospholipase D/nuclease"/>
    <property type="match status" value="2"/>
</dbReference>
<keyword evidence="8" id="KW-0443">Lipid metabolism</keyword>
<dbReference type="InterPro" id="IPR022924">
    <property type="entry name" value="Cardiolipin_synthase"/>
</dbReference>
<dbReference type="InterPro" id="IPR025202">
    <property type="entry name" value="PLD-like_dom"/>
</dbReference>
<dbReference type="Gene3D" id="3.30.870.10">
    <property type="entry name" value="Endonuclease Chain A"/>
    <property type="match status" value="2"/>
</dbReference>
<comment type="subcellular location">
    <subcellularLocation>
        <location evidence="1">Cell membrane</location>
    </subcellularLocation>
</comment>
<dbReference type="EC" id="2.7.8.-" evidence="12"/>
<feature type="transmembrane region" description="Helical" evidence="13">
    <location>
        <begin position="30"/>
        <end position="51"/>
    </location>
</feature>
<keyword evidence="9 13" id="KW-0472">Membrane</keyword>
<evidence type="ECO:0000256" key="3">
    <source>
        <dbReference type="ARBA" id="ARBA00022516"/>
    </source>
</evidence>
<accession>A0A1R4B0X2</accession>
<dbReference type="RefSeq" id="WP_159439088.1">
    <property type="nucleotide sequence ID" value="NZ_AP024887.1"/>
</dbReference>
<evidence type="ECO:0000256" key="7">
    <source>
        <dbReference type="ARBA" id="ARBA00022989"/>
    </source>
</evidence>
<keyword evidence="10" id="KW-0594">Phospholipid biosynthesis</keyword>
<dbReference type="GO" id="GO:0005886">
    <property type="term" value="C:plasma membrane"/>
    <property type="evidence" value="ECO:0007669"/>
    <property type="project" value="UniProtKB-SubCell"/>
</dbReference>
<reference evidence="15 16" key="1">
    <citation type="submission" date="2017-02" db="EMBL/GenBank/DDBJ databases">
        <authorList>
            <person name="Peterson S.W."/>
        </authorList>
    </citation>
    <scope>NUCLEOTIDE SEQUENCE [LARGE SCALE GENOMIC DNA]</scope>
    <source>
        <strain evidence="15 16">CECT 9027</strain>
    </source>
</reference>
<dbReference type="CDD" id="cd09155">
    <property type="entry name" value="PLDc_PaCLS_like_1"/>
    <property type="match status" value="1"/>
</dbReference>
<evidence type="ECO:0000256" key="6">
    <source>
        <dbReference type="ARBA" id="ARBA00022737"/>
    </source>
</evidence>
<keyword evidence="11" id="KW-1208">Phospholipid metabolism</keyword>
<evidence type="ECO:0000256" key="11">
    <source>
        <dbReference type="ARBA" id="ARBA00023264"/>
    </source>
</evidence>
<evidence type="ECO:0000256" key="4">
    <source>
        <dbReference type="ARBA" id="ARBA00022679"/>
    </source>
</evidence>
<evidence type="ECO:0000256" key="9">
    <source>
        <dbReference type="ARBA" id="ARBA00023136"/>
    </source>
</evidence>
<evidence type="ECO:0000256" key="5">
    <source>
        <dbReference type="ARBA" id="ARBA00022692"/>
    </source>
</evidence>
<gene>
    <name evidence="15" type="primary">clsA</name>
    <name evidence="15" type="ORF">VPAL9027_00482</name>
</gene>
<dbReference type="GO" id="GO:0032049">
    <property type="term" value="P:cardiolipin biosynthetic process"/>
    <property type="evidence" value="ECO:0007669"/>
    <property type="project" value="UniProtKB-UniRule"/>
</dbReference>
<keyword evidence="2" id="KW-1003">Cell membrane</keyword>
<dbReference type="InterPro" id="IPR001736">
    <property type="entry name" value="PLipase_D/transphosphatidylase"/>
</dbReference>
<dbReference type="SMART" id="SM00155">
    <property type="entry name" value="PLDc"/>
    <property type="match status" value="2"/>
</dbReference>
<keyword evidence="3" id="KW-0444">Lipid biosynthesis</keyword>
<protein>
    <recommendedName>
        <fullName evidence="12">Cardiolipin synthase</fullName>
        <ecNumber evidence="12">2.7.8.-</ecNumber>
    </recommendedName>
</protein>
<dbReference type="PANTHER" id="PTHR21248:SF22">
    <property type="entry name" value="PHOSPHOLIPASE D"/>
    <property type="match status" value="1"/>
</dbReference>
<evidence type="ECO:0000256" key="12">
    <source>
        <dbReference type="NCBIfam" id="TIGR04265"/>
    </source>
</evidence>
<keyword evidence="4 15" id="KW-0808">Transferase</keyword>
<evidence type="ECO:0000313" key="15">
    <source>
        <dbReference type="EMBL" id="SJL82553.1"/>
    </source>
</evidence>
<evidence type="ECO:0000256" key="8">
    <source>
        <dbReference type="ARBA" id="ARBA00023098"/>
    </source>
</evidence>
<dbReference type="PROSITE" id="PS50035">
    <property type="entry name" value="PLD"/>
    <property type="match status" value="2"/>
</dbReference>
<organism evidence="15 16">
    <name type="scientific">Vibrio palustris</name>
    <dbReference type="NCBI Taxonomy" id="1918946"/>
    <lineage>
        <taxon>Bacteria</taxon>
        <taxon>Pseudomonadati</taxon>
        <taxon>Pseudomonadota</taxon>
        <taxon>Gammaproteobacteria</taxon>
        <taxon>Vibrionales</taxon>
        <taxon>Vibrionaceae</taxon>
        <taxon>Vibrio</taxon>
    </lineage>
</organism>
<dbReference type="NCBIfam" id="TIGR04265">
    <property type="entry name" value="bac_cardiolipin"/>
    <property type="match status" value="1"/>
</dbReference>
<dbReference type="OrthoDB" id="9814092at2"/>
<dbReference type="AlphaFoldDB" id="A0A1R4B0X2"/>
<evidence type="ECO:0000256" key="10">
    <source>
        <dbReference type="ARBA" id="ARBA00023209"/>
    </source>
</evidence>
<dbReference type="STRING" id="1918946.VPAL9027_00482"/>
<feature type="domain" description="PLD phosphodiesterase" evidence="14">
    <location>
        <begin position="208"/>
        <end position="235"/>
    </location>
</feature>
<evidence type="ECO:0000313" key="16">
    <source>
        <dbReference type="Proteomes" id="UP000189475"/>
    </source>
</evidence>
<dbReference type="Pfam" id="PF13091">
    <property type="entry name" value="PLDc_2"/>
    <property type="match status" value="2"/>
</dbReference>
<keyword evidence="7 13" id="KW-1133">Transmembrane helix</keyword>
<proteinExistence type="predicted"/>
<evidence type="ECO:0000256" key="2">
    <source>
        <dbReference type="ARBA" id="ARBA00022475"/>
    </source>
</evidence>
<feature type="domain" description="PLD phosphodiesterase" evidence="14">
    <location>
        <begin position="383"/>
        <end position="410"/>
    </location>
</feature>
<evidence type="ECO:0000259" key="14">
    <source>
        <dbReference type="PROSITE" id="PS50035"/>
    </source>
</evidence>
<keyword evidence="16" id="KW-1185">Reference proteome</keyword>
<evidence type="ECO:0000256" key="13">
    <source>
        <dbReference type="SAM" id="Phobius"/>
    </source>
</evidence>
<evidence type="ECO:0000256" key="1">
    <source>
        <dbReference type="ARBA" id="ARBA00004236"/>
    </source>
</evidence>
<keyword evidence="6" id="KW-0677">Repeat</keyword>
<dbReference type="FunFam" id="3.30.870.10:FF:000014">
    <property type="entry name" value="Cardiolipin synthase"/>
    <property type="match status" value="1"/>
</dbReference>
<keyword evidence="5 13" id="KW-0812">Transmembrane</keyword>
<dbReference type="Proteomes" id="UP000189475">
    <property type="component" value="Unassembled WGS sequence"/>
</dbReference>
<name>A0A1R4B0X2_9VIBR</name>
<sequence>MIGIILPVFYTLGVATALHAAMTARTPTGAVAWVVSLLSIPFIAVPLYAVFGRNRFQGRAEAFEQRAKEIETIIENCAEQLKPWQVAANECPSWYQATQDISPHPLVSNNAVTLLINGNATFSSILEGIAQAQHYILFQFYMLSDDDLGQQIKQALSERAQAGVKVTVLFDEVGSQGLPDTYIEDMRSAGIDVSSFKPNQGWFNRLQLNFRNHRKMIVIDGHTAWVGGHNVGDEYMGRDPKLSPWRDTHVKIEGPAVLQVQLTLLADWYWATREIPPVNWTPVPSPHNHQHVMAFPTAPTGALENASLFFVTAINSAKHRVWISSPYFIPDEAVMKALQLAALRGVDVRIITTGNPDSLPVYMASFHYIEQLLELNIRFFAYKPGFIHQKAMLIDDHSASVGTHNFDNRSFRLNFEISMLTVDHDFAQQMKTMFEQDFAYATELNAKQLQQRPLWWWLGVKLARLIAPVL</sequence>
<dbReference type="EMBL" id="FUFT01000002">
    <property type="protein sequence ID" value="SJL82553.1"/>
    <property type="molecule type" value="Genomic_DNA"/>
</dbReference>
<dbReference type="PANTHER" id="PTHR21248">
    <property type="entry name" value="CARDIOLIPIN SYNTHASE"/>
    <property type="match status" value="1"/>
</dbReference>